<dbReference type="PATRIC" id="fig|502682.8.peg.1949"/>
<dbReference type="PANTHER" id="PTHR33677">
    <property type="entry name" value="TRANSCRIPTIONAL REPRESSOR FRMR-RELATED"/>
    <property type="match status" value="1"/>
</dbReference>
<gene>
    <name evidence="2" type="ORF">AAW01_09550</name>
</gene>
<protein>
    <submittedName>
        <fullName evidence="2">Copper-sensing transcriptional repressor CsoR family protein</fullName>
    </submittedName>
</protein>
<keyword evidence="3" id="KW-1185">Reference proteome</keyword>
<proteinExistence type="inferred from homology"/>
<dbReference type="CDD" id="cd10148">
    <property type="entry name" value="CsoR-like_DUF156"/>
    <property type="match status" value="1"/>
</dbReference>
<comment type="caution">
    <text evidence="2">The sequence shown here is derived from an EMBL/GenBank/DDBJ whole genome shotgun (WGS) entry which is preliminary data.</text>
</comment>
<dbReference type="GO" id="GO:0003677">
    <property type="term" value="F:DNA binding"/>
    <property type="evidence" value="ECO:0007669"/>
    <property type="project" value="InterPro"/>
</dbReference>
<dbReference type="Gene3D" id="1.20.58.1000">
    <property type="entry name" value="Metal-sensitive repressor, helix protomer"/>
    <property type="match status" value="1"/>
</dbReference>
<accession>A0A0G9MR04</accession>
<dbReference type="GO" id="GO:0045892">
    <property type="term" value="P:negative regulation of DNA-templated transcription"/>
    <property type="evidence" value="ECO:0007669"/>
    <property type="project" value="UniProtKB-ARBA"/>
</dbReference>
<dbReference type="Pfam" id="PF02583">
    <property type="entry name" value="Trns_repr_metal"/>
    <property type="match status" value="1"/>
</dbReference>
<dbReference type="OrthoDB" id="9811244at2"/>
<dbReference type="KEGG" id="egn:BMF35_a0914"/>
<dbReference type="RefSeq" id="WP_047007094.1">
    <property type="nucleotide sequence ID" value="NZ_CP018097.1"/>
</dbReference>
<dbReference type="AlphaFoldDB" id="A0A0G9MR04"/>
<name>A0A0G9MR04_9SPHN</name>
<dbReference type="InterPro" id="IPR003735">
    <property type="entry name" value="Metal_Tscrpt_repr"/>
</dbReference>
<dbReference type="Proteomes" id="UP000053070">
    <property type="component" value="Unassembled WGS sequence"/>
</dbReference>
<dbReference type="InterPro" id="IPR038390">
    <property type="entry name" value="Metal_Tscrpt_repr_sf"/>
</dbReference>
<dbReference type="GO" id="GO:0046872">
    <property type="term" value="F:metal ion binding"/>
    <property type="evidence" value="ECO:0007669"/>
    <property type="project" value="InterPro"/>
</dbReference>
<sequence>MDQTTPNGDTIKRLNRIAGQVQGVARMIESDRYCIDVLTQLQAIKSALAKVESAVLKNHANSCVSQAIASGDEAEQREKFGELIDLLERSRR</sequence>
<dbReference type="EMBL" id="LBHC01000002">
    <property type="protein sequence ID" value="KLE31743.1"/>
    <property type="molecule type" value="Genomic_DNA"/>
</dbReference>
<dbReference type="STRING" id="502682.BMF35_a0914"/>
<evidence type="ECO:0000313" key="3">
    <source>
        <dbReference type="Proteomes" id="UP000053070"/>
    </source>
</evidence>
<comment type="similarity">
    <text evidence="1">Belongs to the FrmR/RcnR family.</text>
</comment>
<dbReference type="PANTHER" id="PTHR33677:SF3">
    <property type="entry name" value="COPPER-SENSING TRANSCRIPTIONAL REPRESSOR RICR"/>
    <property type="match status" value="1"/>
</dbReference>
<evidence type="ECO:0000256" key="1">
    <source>
        <dbReference type="ARBA" id="ARBA00005260"/>
    </source>
</evidence>
<reference evidence="2 3" key="1">
    <citation type="submission" date="2015-04" db="EMBL/GenBank/DDBJ databases">
        <title>The draft genome sequence of Erythrobacr gangjinensis K7-2.</title>
        <authorList>
            <person name="Zhuang L."/>
            <person name="Liu Y."/>
            <person name="Shao Z."/>
        </authorList>
    </citation>
    <scope>NUCLEOTIDE SEQUENCE [LARGE SCALE GENOMIC DNA]</scope>
    <source>
        <strain evidence="2 3">K7-2</strain>
    </source>
</reference>
<evidence type="ECO:0000313" key="2">
    <source>
        <dbReference type="EMBL" id="KLE31743.1"/>
    </source>
</evidence>
<organism evidence="2 3">
    <name type="scientific">Aurantiacibacter gangjinensis</name>
    <dbReference type="NCBI Taxonomy" id="502682"/>
    <lineage>
        <taxon>Bacteria</taxon>
        <taxon>Pseudomonadati</taxon>
        <taxon>Pseudomonadota</taxon>
        <taxon>Alphaproteobacteria</taxon>
        <taxon>Sphingomonadales</taxon>
        <taxon>Erythrobacteraceae</taxon>
        <taxon>Aurantiacibacter</taxon>
    </lineage>
</organism>